<keyword evidence="3" id="KW-0645">Protease</keyword>
<dbReference type="AlphaFoldDB" id="A0A4R7ZC04"/>
<dbReference type="InterPro" id="IPR021109">
    <property type="entry name" value="Peptidase_aspartic_dom_sf"/>
</dbReference>
<dbReference type="GO" id="GO:0006508">
    <property type="term" value="P:proteolysis"/>
    <property type="evidence" value="ECO:0007669"/>
    <property type="project" value="UniProtKB-KW"/>
</dbReference>
<organism evidence="3 4">
    <name type="scientific">Breznakia blatticola</name>
    <dbReference type="NCBI Taxonomy" id="1754012"/>
    <lineage>
        <taxon>Bacteria</taxon>
        <taxon>Bacillati</taxon>
        <taxon>Bacillota</taxon>
        <taxon>Erysipelotrichia</taxon>
        <taxon>Erysipelotrichales</taxon>
        <taxon>Erysipelotrichaceae</taxon>
        <taxon>Breznakia</taxon>
    </lineage>
</organism>
<dbReference type="EMBL" id="SODD01000063">
    <property type="protein sequence ID" value="TDW09093.1"/>
    <property type="molecule type" value="Genomic_DNA"/>
</dbReference>
<proteinExistence type="predicted"/>
<evidence type="ECO:0000259" key="2">
    <source>
        <dbReference type="PROSITE" id="PS50175"/>
    </source>
</evidence>
<dbReference type="PROSITE" id="PS00141">
    <property type="entry name" value="ASP_PROTEASE"/>
    <property type="match status" value="1"/>
</dbReference>
<dbReference type="Gene3D" id="2.40.70.10">
    <property type="entry name" value="Acid Proteases"/>
    <property type="match status" value="1"/>
</dbReference>
<dbReference type="InterPro" id="IPR001995">
    <property type="entry name" value="Peptidase_A2_cat"/>
</dbReference>
<protein>
    <submittedName>
        <fullName evidence="3">Aspartyl protease</fullName>
    </submittedName>
</protein>
<dbReference type="InterPro" id="IPR034122">
    <property type="entry name" value="Retropepsin-like_bacterial"/>
</dbReference>
<evidence type="ECO:0000313" key="3">
    <source>
        <dbReference type="EMBL" id="TDW09093.1"/>
    </source>
</evidence>
<dbReference type="PROSITE" id="PS50175">
    <property type="entry name" value="ASP_PROT_RETROV"/>
    <property type="match status" value="1"/>
</dbReference>
<dbReference type="Proteomes" id="UP000294743">
    <property type="component" value="Unassembled WGS sequence"/>
</dbReference>
<keyword evidence="4" id="KW-1185">Reference proteome</keyword>
<evidence type="ECO:0000313" key="4">
    <source>
        <dbReference type="Proteomes" id="UP000294743"/>
    </source>
</evidence>
<dbReference type="GO" id="GO:0004190">
    <property type="term" value="F:aspartic-type endopeptidase activity"/>
    <property type="evidence" value="ECO:0007669"/>
    <property type="project" value="InterPro"/>
</dbReference>
<dbReference type="SUPFAM" id="SSF50630">
    <property type="entry name" value="Acid proteases"/>
    <property type="match status" value="1"/>
</dbReference>
<dbReference type="InterPro" id="IPR001969">
    <property type="entry name" value="Aspartic_peptidase_AS"/>
</dbReference>
<dbReference type="RefSeq" id="WP_134171351.1">
    <property type="nucleotide sequence ID" value="NZ_SODD01000063.1"/>
</dbReference>
<accession>A0A4R7ZC04</accession>
<dbReference type="CDD" id="cd05483">
    <property type="entry name" value="retropepsin_like_bacteria"/>
    <property type="match status" value="1"/>
</dbReference>
<keyword evidence="1" id="KW-0378">Hydrolase</keyword>
<reference evidence="3 4" key="1">
    <citation type="submission" date="2019-03" db="EMBL/GenBank/DDBJ databases">
        <title>Genomic Encyclopedia of Type Strains, Phase IV (KMG-IV): sequencing the most valuable type-strain genomes for metagenomic binning, comparative biology and taxonomic classification.</title>
        <authorList>
            <person name="Goeker M."/>
        </authorList>
    </citation>
    <scope>NUCLEOTIDE SEQUENCE [LARGE SCALE GENOMIC DNA]</scope>
    <source>
        <strain evidence="3 4">DSM 28867</strain>
    </source>
</reference>
<dbReference type="Pfam" id="PF13650">
    <property type="entry name" value="Asp_protease_2"/>
    <property type="match status" value="1"/>
</dbReference>
<name>A0A4R7ZC04_9FIRM</name>
<dbReference type="OrthoDB" id="2812760at2"/>
<feature type="domain" description="Peptidase A2" evidence="2">
    <location>
        <begin position="82"/>
        <end position="166"/>
    </location>
</feature>
<comment type="caution">
    <text evidence="3">The sequence shown here is derived from an EMBL/GenBank/DDBJ whole genome shotgun (WGS) entry which is preliminary data.</text>
</comment>
<sequence length="322" mass="36841">MIVNAKTRVEKTFSYSDKEKETIKKCFEMYEPQLMESKKTYDGRAFFKDRKIIKHTPTFTMKMKQDKVGLYVCDVLIQGKAVSMLIDTGAQCSVLFESSLALVKSTPTNHDMEMGSFGGKRAKAKTVSVERVYFGSVELQNQPFVVIDNKHFTIPLVKINLMDFDGILGWDVLSHLDFELDDVHKTFSMIEPQEEFPIQNFIPSAFPTCIVIDSNKQASIFGFDSGARESWLGENYMKQTNIDVISSVRPLSMGVHGMERVETMLADYLQLYLYDTRMVFDKIMSGPVNIIEHVEFAGVLGNKIFKGRKLQIYSSKRFMRIL</sequence>
<evidence type="ECO:0000256" key="1">
    <source>
        <dbReference type="ARBA" id="ARBA00022801"/>
    </source>
</evidence>
<gene>
    <name evidence="3" type="ORF">EDD63_1632</name>
</gene>